<reference evidence="3 4" key="1">
    <citation type="submission" date="2023-11" db="EMBL/GenBank/DDBJ databases">
        <authorList>
            <person name="Xu M."/>
            <person name="Jiang T."/>
        </authorList>
    </citation>
    <scope>NUCLEOTIDE SEQUENCE [LARGE SCALE GENOMIC DNA]</scope>
    <source>
        <strain evidence="3 4">SD</strain>
    </source>
</reference>
<comment type="caution">
    <text evidence="3">The sequence shown here is derived from an EMBL/GenBank/DDBJ whole genome shotgun (WGS) entry which is preliminary data.</text>
</comment>
<dbReference type="EMBL" id="JAXAVX010000004">
    <property type="protein sequence ID" value="MDX8151951.1"/>
    <property type="molecule type" value="Genomic_DNA"/>
</dbReference>
<proteinExistence type="predicted"/>
<gene>
    <name evidence="3" type="ORF">SK069_10135</name>
</gene>
<dbReference type="Gene3D" id="2.60.40.10">
    <property type="entry name" value="Immunoglobulins"/>
    <property type="match status" value="1"/>
</dbReference>
<feature type="chain" id="PRO_5045292756" evidence="1">
    <location>
        <begin position="24"/>
        <end position="359"/>
    </location>
</feature>
<keyword evidence="4" id="KW-1185">Reference proteome</keyword>
<dbReference type="Proteomes" id="UP001277761">
    <property type="component" value="Unassembled WGS sequence"/>
</dbReference>
<feature type="domain" description="CARDB" evidence="2">
    <location>
        <begin position="256"/>
        <end position="341"/>
    </location>
</feature>
<evidence type="ECO:0000313" key="3">
    <source>
        <dbReference type="EMBL" id="MDX8151951.1"/>
    </source>
</evidence>
<evidence type="ECO:0000259" key="2">
    <source>
        <dbReference type="Pfam" id="PF07705"/>
    </source>
</evidence>
<dbReference type="Pfam" id="PF07705">
    <property type="entry name" value="CARDB"/>
    <property type="match status" value="1"/>
</dbReference>
<keyword evidence="1" id="KW-0732">Signal</keyword>
<dbReference type="RefSeq" id="WP_319954106.1">
    <property type="nucleotide sequence ID" value="NZ_JAXAVX010000004.1"/>
</dbReference>
<protein>
    <submittedName>
        <fullName evidence="3">CARDB domain-containing protein</fullName>
    </submittedName>
</protein>
<organism evidence="3 4">
    <name type="scientific">Patulibacter brassicae</name>
    <dbReference type="NCBI Taxonomy" id="1705717"/>
    <lineage>
        <taxon>Bacteria</taxon>
        <taxon>Bacillati</taxon>
        <taxon>Actinomycetota</taxon>
        <taxon>Thermoleophilia</taxon>
        <taxon>Solirubrobacterales</taxon>
        <taxon>Patulibacteraceae</taxon>
        <taxon>Patulibacter</taxon>
    </lineage>
</organism>
<name>A0ABU4VLX9_9ACTN</name>
<sequence length="359" mass="36842">MRRTSTLGLTTLLALGVAAPAHAATPLRIDLSSATVTLGSVRDQGGPATGRLTGTVEDDGRTVTIPASGIALPTFEQRSSSGRATITLRAGGPLTGTLDRAGRAIALRGTFDLEVRLDGLPAAQHQGAVVCRAPAVVLRLGTAAVSVPSRTSSGGAGAPVGYAGALDLDSGAVTLAARSEQPVPATVAVTSGSGSFSDGQFCTQLNRVLALPAALGLRVAGTLTAPGVASTPSIGGDADYGMLDVTPAKRRKPLLRVRMTQPPTVRPGRVVRVAVKVMNIGRGAATNVRLAVRAGGGVRVVRRTVKLGKLAAKRTRTIRIPVRTSSRTRTGVRVRVRLTADDAATRNRSTVLSVATRRR</sequence>
<evidence type="ECO:0000313" key="4">
    <source>
        <dbReference type="Proteomes" id="UP001277761"/>
    </source>
</evidence>
<dbReference type="InterPro" id="IPR013783">
    <property type="entry name" value="Ig-like_fold"/>
</dbReference>
<evidence type="ECO:0000256" key="1">
    <source>
        <dbReference type="SAM" id="SignalP"/>
    </source>
</evidence>
<accession>A0ABU4VLX9</accession>
<feature type="signal peptide" evidence="1">
    <location>
        <begin position="1"/>
        <end position="23"/>
    </location>
</feature>
<dbReference type="InterPro" id="IPR011635">
    <property type="entry name" value="CARDB"/>
</dbReference>